<evidence type="ECO:0000313" key="2">
    <source>
        <dbReference type="Ensembl" id="ENSECRP00000025808.1"/>
    </source>
</evidence>
<dbReference type="Pfam" id="PF15306">
    <property type="entry name" value="LIN37"/>
    <property type="match status" value="1"/>
</dbReference>
<dbReference type="Ensembl" id="ENSECRT00000026350.1">
    <property type="protein sequence ID" value="ENSECRP00000025808.1"/>
    <property type="gene ID" value="ENSECRG00000017438.1"/>
</dbReference>
<dbReference type="CTD" id="55957"/>
<gene>
    <name evidence="2" type="primary">lin37</name>
</gene>
<dbReference type="GeneID" id="114667877"/>
<dbReference type="InterPro" id="IPR028226">
    <property type="entry name" value="LIN37"/>
</dbReference>
<feature type="region of interest" description="Disordered" evidence="1">
    <location>
        <begin position="31"/>
        <end position="88"/>
    </location>
</feature>
<dbReference type="GO" id="GO:0000122">
    <property type="term" value="P:negative regulation of transcription by RNA polymerase II"/>
    <property type="evidence" value="ECO:0007669"/>
    <property type="project" value="TreeGrafter"/>
</dbReference>
<proteinExistence type="predicted"/>
<dbReference type="OrthoDB" id="6287771at2759"/>
<dbReference type="AlphaFoldDB" id="A0A8C4T562"/>
<dbReference type="RefSeq" id="XP_051776466.1">
    <property type="nucleotide sequence ID" value="XM_051920506.1"/>
</dbReference>
<feature type="compositionally biased region" description="Basic and acidic residues" evidence="1">
    <location>
        <begin position="31"/>
        <end position="55"/>
    </location>
</feature>
<dbReference type="GO" id="GO:0017053">
    <property type="term" value="C:transcription repressor complex"/>
    <property type="evidence" value="ECO:0007669"/>
    <property type="project" value="InterPro"/>
</dbReference>
<protein>
    <submittedName>
        <fullName evidence="2">Lin-37 DREAM MuvB core complex component</fullName>
    </submittedName>
</protein>
<feature type="compositionally biased region" description="Basic residues" evidence="1">
    <location>
        <begin position="65"/>
        <end position="77"/>
    </location>
</feature>
<accession>A0A8C4T562</accession>
<evidence type="ECO:0000313" key="3">
    <source>
        <dbReference type="Proteomes" id="UP000694620"/>
    </source>
</evidence>
<reference evidence="2" key="3">
    <citation type="submission" date="2025-09" db="UniProtKB">
        <authorList>
            <consortium name="Ensembl"/>
        </authorList>
    </citation>
    <scope>IDENTIFICATION</scope>
</reference>
<dbReference type="RefSeq" id="XP_028679219.1">
    <property type="nucleotide sequence ID" value="XM_028823386.2"/>
</dbReference>
<name>A0A8C4T562_ERPCA</name>
<dbReference type="PANTHER" id="PTHR31336">
    <property type="entry name" value="LIN37 HOMOLOG"/>
    <property type="match status" value="1"/>
</dbReference>
<sequence length="243" mass="27810">MLNVKIKTEKTDLEAASARNRLDAVLQCLVEKTDSERDQTEDDSGKMVSDSHNKDLSPTTGGKRPSTRFSHHRRKKRKEMDDGLAEGTQSKPNAYVIKLFDRSVDLAQFNDNTPLYPICRAWMRNSPSVRERTRSPSPPTTFSEEEVADMLNGKAQNIYRMPPPSCCPVNPSGEPVNLRIPCPLPAPEKPVSSDLSESTPASLLYNHMERWKKIRQRWKEASNKNQMRYAESMKILKEMYERQ</sequence>
<keyword evidence="3" id="KW-1185">Reference proteome</keyword>
<reference evidence="2" key="1">
    <citation type="submission" date="2021-06" db="EMBL/GenBank/DDBJ databases">
        <authorList>
            <consortium name="Wellcome Sanger Institute Data Sharing"/>
        </authorList>
    </citation>
    <scope>NUCLEOTIDE SEQUENCE [LARGE SCALE GENOMIC DNA]</scope>
</reference>
<dbReference type="GeneTree" id="ENSGT00390000002748"/>
<dbReference type="Proteomes" id="UP000694620">
    <property type="component" value="Chromosome 17"/>
</dbReference>
<dbReference type="GO" id="GO:0031523">
    <property type="term" value="C:Myb complex"/>
    <property type="evidence" value="ECO:0007669"/>
    <property type="project" value="TreeGrafter"/>
</dbReference>
<dbReference type="PANTHER" id="PTHR31336:SF3">
    <property type="entry name" value="PROTEIN LIN-37 HOMOLOG"/>
    <property type="match status" value="1"/>
</dbReference>
<organism evidence="2 3">
    <name type="scientific">Erpetoichthys calabaricus</name>
    <name type="common">Rope fish</name>
    <name type="synonym">Calamoichthys calabaricus</name>
    <dbReference type="NCBI Taxonomy" id="27687"/>
    <lineage>
        <taxon>Eukaryota</taxon>
        <taxon>Metazoa</taxon>
        <taxon>Chordata</taxon>
        <taxon>Craniata</taxon>
        <taxon>Vertebrata</taxon>
        <taxon>Euteleostomi</taxon>
        <taxon>Actinopterygii</taxon>
        <taxon>Polypteriformes</taxon>
        <taxon>Polypteridae</taxon>
        <taxon>Erpetoichthys</taxon>
    </lineage>
</organism>
<evidence type="ECO:0000256" key="1">
    <source>
        <dbReference type="SAM" id="MobiDB-lite"/>
    </source>
</evidence>
<reference evidence="2" key="2">
    <citation type="submission" date="2025-08" db="UniProtKB">
        <authorList>
            <consortium name="Ensembl"/>
        </authorList>
    </citation>
    <scope>IDENTIFICATION</scope>
</reference>